<evidence type="ECO:0000256" key="1">
    <source>
        <dbReference type="ARBA" id="ARBA00004429"/>
    </source>
</evidence>
<keyword evidence="5 8" id="KW-0812">Transmembrane</keyword>
<feature type="transmembrane region" description="Helical" evidence="8">
    <location>
        <begin position="358"/>
        <end position="379"/>
    </location>
</feature>
<comment type="subcellular location">
    <subcellularLocation>
        <location evidence="1">Cell inner membrane</location>
        <topology evidence="1">Multi-pass membrane protein</topology>
    </subcellularLocation>
</comment>
<dbReference type="OrthoDB" id="9800207at2"/>
<evidence type="ECO:0000256" key="3">
    <source>
        <dbReference type="ARBA" id="ARBA00022475"/>
    </source>
</evidence>
<dbReference type="InterPro" id="IPR007498">
    <property type="entry name" value="PqiA-like"/>
</dbReference>
<dbReference type="PANTHER" id="PTHR30462:SF3">
    <property type="entry name" value="INTERMEMBRANE TRANSPORT PROTEIN PQIA"/>
    <property type="match status" value="1"/>
</dbReference>
<feature type="transmembrane region" description="Helical" evidence="8">
    <location>
        <begin position="48"/>
        <end position="71"/>
    </location>
</feature>
<feature type="transmembrane region" description="Helical" evidence="8">
    <location>
        <begin position="265"/>
        <end position="284"/>
    </location>
</feature>
<comment type="similarity">
    <text evidence="2">Belongs to the PqiA family.</text>
</comment>
<evidence type="ECO:0000256" key="4">
    <source>
        <dbReference type="ARBA" id="ARBA00022519"/>
    </source>
</evidence>
<feature type="transmembrane region" description="Helical" evidence="8">
    <location>
        <begin position="312"/>
        <end position="337"/>
    </location>
</feature>
<evidence type="ECO:0000313" key="9">
    <source>
        <dbReference type="EMBL" id="SAL67284.1"/>
    </source>
</evidence>
<dbReference type="GO" id="GO:0005886">
    <property type="term" value="C:plasma membrane"/>
    <property type="evidence" value="ECO:0007669"/>
    <property type="project" value="UniProtKB-SubCell"/>
</dbReference>
<evidence type="ECO:0000256" key="2">
    <source>
        <dbReference type="ARBA" id="ARBA00007555"/>
    </source>
</evidence>
<keyword evidence="4" id="KW-0997">Cell inner membrane</keyword>
<dbReference type="PANTHER" id="PTHR30462">
    <property type="entry name" value="INTERMEMBRANE TRANSPORT PROTEIN PQIB-RELATED"/>
    <property type="match status" value="1"/>
</dbReference>
<gene>
    <name evidence="9" type="ORF">AWB65_06485</name>
</gene>
<dbReference type="InterPro" id="IPR005219">
    <property type="entry name" value="PqiA-like_proteobact"/>
</dbReference>
<dbReference type="Pfam" id="PF04403">
    <property type="entry name" value="PqiA"/>
    <property type="match status" value="2"/>
</dbReference>
<dbReference type="STRING" id="326474.AWB65_06485"/>
<proteinExistence type="inferred from homology"/>
<dbReference type="InterPro" id="IPR051800">
    <property type="entry name" value="PqiA-PqiB_transport"/>
</dbReference>
<evidence type="ECO:0000256" key="8">
    <source>
        <dbReference type="SAM" id="Phobius"/>
    </source>
</evidence>
<keyword evidence="7 8" id="KW-0472">Membrane</keyword>
<keyword evidence="6 8" id="KW-1133">Transmembrane helix</keyword>
<evidence type="ECO:0000256" key="6">
    <source>
        <dbReference type="ARBA" id="ARBA00022989"/>
    </source>
</evidence>
<comment type="caution">
    <text evidence="9">The sequence shown here is derived from an EMBL/GenBank/DDBJ whole genome shotgun (WGS) entry which is preliminary data.</text>
</comment>
<dbReference type="EMBL" id="FCNW02000086">
    <property type="protein sequence ID" value="SAL67284.1"/>
    <property type="molecule type" value="Genomic_DNA"/>
</dbReference>
<dbReference type="RefSeq" id="WP_087670945.1">
    <property type="nucleotide sequence ID" value="NZ_FCNW02000086.1"/>
</dbReference>
<organism evidence="9 10">
    <name type="scientific">Caballeronia humi</name>
    <dbReference type="NCBI Taxonomy" id="326474"/>
    <lineage>
        <taxon>Bacteria</taxon>
        <taxon>Pseudomonadati</taxon>
        <taxon>Pseudomonadota</taxon>
        <taxon>Betaproteobacteria</taxon>
        <taxon>Burkholderiales</taxon>
        <taxon>Burkholderiaceae</taxon>
        <taxon>Caballeronia</taxon>
    </lineage>
</organism>
<feature type="transmembrane region" description="Helical" evidence="8">
    <location>
        <begin position="385"/>
        <end position="405"/>
    </location>
</feature>
<feature type="transmembrane region" description="Helical" evidence="8">
    <location>
        <begin position="91"/>
        <end position="119"/>
    </location>
</feature>
<keyword evidence="3" id="KW-1003">Cell membrane</keyword>
<protein>
    <submittedName>
        <fullName evidence="9">PqiA family integral membrane protein</fullName>
    </submittedName>
</protein>
<evidence type="ECO:0000256" key="7">
    <source>
        <dbReference type="ARBA" id="ARBA00023136"/>
    </source>
</evidence>
<accession>A0A158JEJ0</accession>
<dbReference type="Proteomes" id="UP000054977">
    <property type="component" value="Unassembled WGS sequence"/>
</dbReference>
<feature type="transmembrane region" description="Helical" evidence="8">
    <location>
        <begin position="140"/>
        <end position="164"/>
    </location>
</feature>
<evidence type="ECO:0000313" key="10">
    <source>
        <dbReference type="Proteomes" id="UP000054977"/>
    </source>
</evidence>
<name>A0A158JEJ0_9BURK</name>
<evidence type="ECO:0000256" key="5">
    <source>
        <dbReference type="ARBA" id="ARBA00022692"/>
    </source>
</evidence>
<dbReference type="NCBIfam" id="TIGR00155">
    <property type="entry name" value="pqiA_fam"/>
    <property type="match status" value="1"/>
</dbReference>
<reference evidence="9" key="1">
    <citation type="submission" date="2016-01" db="EMBL/GenBank/DDBJ databases">
        <authorList>
            <person name="Peeters C."/>
        </authorList>
    </citation>
    <scope>NUCLEOTIDE SEQUENCE [LARGE SCALE GENOMIC DNA]</scope>
    <source>
        <strain evidence="9">LMG 22934</strain>
    </source>
</reference>
<dbReference type="AlphaFoldDB" id="A0A158JEJ0"/>
<feature type="transmembrane region" description="Helical" evidence="8">
    <location>
        <begin position="170"/>
        <end position="189"/>
    </location>
</feature>
<keyword evidence="10" id="KW-1185">Reference proteome</keyword>
<sequence length="425" mass="46269">MNDAPLIACHECDLLQRETVLPGGGTARCTRCGAELYRNRPDSLNRSLALTLAAIVLFGIANAFPIVGLKVSGDVVQTTLFGAARILYRDGMWPLAGLVFFTTLLMPMLQMAGIAYLLLPLRLGREPHRPALVFRLVHWAMSWGMTEVLILGVLVALVKLAHIASVVPGIALWAFGALMLLLAAISAAFDPREFWERVSTSRRGGGMPGETHTSASAPTAARAGLFVCHECGLLSKARAHAHDGECPRCAAHLHFRKPESLARTWAFLIAAMVLYIPANMLPMMDTSSLFGTQKDTIMSGVVYLWTSGSWPLAVVVFIASVAVPMLKIIALIFLASTAQRHSRWLPDHRTRIYRIVELVGRWSMLDIYVVTLLVALVQFNALATIHAGPAAIAFGAVVVLTMFAAMSFDPRLIWDTNEADYGNAP</sequence>